<dbReference type="Proteomes" id="UP000538031">
    <property type="component" value="Unassembled WGS sequence"/>
</dbReference>
<dbReference type="InterPro" id="IPR039894">
    <property type="entry name" value="Pus10-like"/>
</dbReference>
<dbReference type="Gene3D" id="3.30.70.3190">
    <property type="match status" value="1"/>
</dbReference>
<dbReference type="AlphaFoldDB" id="A0A7J4MY36"/>
<organism evidence="6 7">
    <name type="scientific">Methanothermobacter thermautotrophicus</name>
    <name type="common">Methanobacterium thermoformicicum</name>
    <dbReference type="NCBI Taxonomy" id="145262"/>
    <lineage>
        <taxon>Archaea</taxon>
        <taxon>Methanobacteriati</taxon>
        <taxon>Methanobacteriota</taxon>
        <taxon>Methanomada group</taxon>
        <taxon>Methanobacteria</taxon>
        <taxon>Methanobacteriales</taxon>
        <taxon>Methanobacteriaceae</taxon>
        <taxon>Methanothermobacter</taxon>
    </lineage>
</organism>
<evidence type="ECO:0000256" key="4">
    <source>
        <dbReference type="ARBA" id="ARBA00023235"/>
    </source>
</evidence>
<gene>
    <name evidence="6" type="ORF">HA285_08165</name>
</gene>
<dbReference type="EC" id="5.4.99.25" evidence="2"/>
<feature type="domain" description="Pus10-like C-terminal" evidence="5">
    <location>
        <begin position="10"/>
        <end position="88"/>
    </location>
</feature>
<feature type="non-terminal residue" evidence="6">
    <location>
        <position position="1"/>
    </location>
</feature>
<keyword evidence="4" id="KW-0413">Isomerase</keyword>
<evidence type="ECO:0000313" key="6">
    <source>
        <dbReference type="EMBL" id="HIH65546.1"/>
    </source>
</evidence>
<dbReference type="PANTHER" id="PTHR21568">
    <property type="entry name" value="TRNA PSEUDOURIDINE SYNTHASE PUS10"/>
    <property type="match status" value="1"/>
</dbReference>
<evidence type="ECO:0000313" key="7">
    <source>
        <dbReference type="Proteomes" id="UP000538031"/>
    </source>
</evidence>
<keyword evidence="3" id="KW-0819">tRNA processing</keyword>
<dbReference type="InterPro" id="IPR020103">
    <property type="entry name" value="PsdUridine_synth_cat_dom_sf"/>
</dbReference>
<sequence>LERLGSLDIIKQRTPVRVSHRRADRVRERRVLEISWNWLDGCLELIIKGEGGLYIKELISGDSGRTEPSVSSVLGVPARCVALDVLEVGDEPSEKD</sequence>
<comment type="similarity">
    <text evidence="1">Belongs to the pseudouridine synthase Pus10 family.</text>
</comment>
<evidence type="ECO:0000256" key="3">
    <source>
        <dbReference type="ARBA" id="ARBA00022694"/>
    </source>
</evidence>
<dbReference type="SUPFAM" id="SSF55120">
    <property type="entry name" value="Pseudouridine synthase"/>
    <property type="match status" value="1"/>
</dbReference>
<dbReference type="GO" id="GO:0160148">
    <property type="term" value="F:tRNA pseudouridine(55) synthase activity"/>
    <property type="evidence" value="ECO:0007669"/>
    <property type="project" value="UniProtKB-EC"/>
</dbReference>
<comment type="caution">
    <text evidence="6">The sequence shown here is derived from an EMBL/GenBank/DDBJ whole genome shotgun (WGS) entry which is preliminary data.</text>
</comment>
<dbReference type="InterPro" id="IPR048741">
    <property type="entry name" value="Pus10-like_C"/>
</dbReference>
<dbReference type="Pfam" id="PF21238">
    <property type="entry name" value="Pus10_C"/>
    <property type="match status" value="1"/>
</dbReference>
<name>A0A7J4MY36_METTF</name>
<protein>
    <recommendedName>
        <fullName evidence="2">tRNA pseudouridine(55) synthase</fullName>
        <ecNumber evidence="2">5.4.99.25</ecNumber>
    </recommendedName>
</protein>
<evidence type="ECO:0000256" key="2">
    <source>
        <dbReference type="ARBA" id="ARBA00012787"/>
    </source>
</evidence>
<dbReference type="EMBL" id="DUHT01000090">
    <property type="protein sequence ID" value="HIH65546.1"/>
    <property type="molecule type" value="Genomic_DNA"/>
</dbReference>
<evidence type="ECO:0000259" key="5">
    <source>
        <dbReference type="Pfam" id="PF21238"/>
    </source>
</evidence>
<dbReference type="GO" id="GO:0003723">
    <property type="term" value="F:RNA binding"/>
    <property type="evidence" value="ECO:0007669"/>
    <property type="project" value="InterPro"/>
</dbReference>
<evidence type="ECO:0000256" key="1">
    <source>
        <dbReference type="ARBA" id="ARBA00009652"/>
    </source>
</evidence>
<reference evidence="7" key="1">
    <citation type="journal article" date="2020" name="bioRxiv">
        <title>A rank-normalized archaeal taxonomy based on genome phylogeny resolves widespread incomplete and uneven classifications.</title>
        <authorList>
            <person name="Rinke C."/>
            <person name="Chuvochina M."/>
            <person name="Mussig A.J."/>
            <person name="Chaumeil P.-A."/>
            <person name="Waite D.W."/>
            <person name="Whitman W.B."/>
            <person name="Parks D.H."/>
            <person name="Hugenholtz P."/>
        </authorList>
    </citation>
    <scope>NUCLEOTIDE SEQUENCE [LARGE SCALE GENOMIC DNA]</scope>
</reference>
<proteinExistence type="inferred from homology"/>
<accession>A0A7J4MY36</accession>
<dbReference type="PANTHER" id="PTHR21568:SF0">
    <property type="entry name" value="TRNA PSEUDOURIDINE SYNTHASE PUS10"/>
    <property type="match status" value="1"/>
</dbReference>
<dbReference type="GO" id="GO:0031119">
    <property type="term" value="P:tRNA pseudouridine synthesis"/>
    <property type="evidence" value="ECO:0007669"/>
    <property type="project" value="TreeGrafter"/>
</dbReference>